<reference evidence="2" key="1">
    <citation type="submission" date="2011-02" db="EMBL/GenBank/DDBJ databases">
        <title>Construction and analysis of full-length cDNA library of Cryptosporidium parvum.</title>
        <authorList>
            <person name="Yamagishi J."/>
            <person name="Wakaguri H."/>
            <person name="Sugano S."/>
            <person name="Kawano S."/>
            <person name="Fujisaki K."/>
            <person name="Sugimoto C."/>
            <person name="Watanabe J."/>
            <person name="Suzuki Y."/>
            <person name="Kimata I."/>
            <person name="Xuan X."/>
        </authorList>
    </citation>
    <scope>NUCLEOTIDE SEQUENCE</scope>
    <source>
        <strain evidence="2">HNJ-1</strain>
    </source>
</reference>
<feature type="signal peptide" evidence="1">
    <location>
        <begin position="1"/>
        <end position="20"/>
    </location>
</feature>
<evidence type="ECO:0000256" key="1">
    <source>
        <dbReference type="SAM" id="SignalP"/>
    </source>
</evidence>
<keyword evidence="1" id="KW-0732">Signal</keyword>
<protein>
    <submittedName>
        <fullName evidence="2">Uncharacterized protein</fullName>
    </submittedName>
</protein>
<organism evidence="2">
    <name type="scientific">Cryptosporidium parvum</name>
    <dbReference type="NCBI Taxonomy" id="5807"/>
    <lineage>
        <taxon>Eukaryota</taxon>
        <taxon>Sar</taxon>
        <taxon>Alveolata</taxon>
        <taxon>Apicomplexa</taxon>
        <taxon>Conoidasida</taxon>
        <taxon>Coccidia</taxon>
        <taxon>Eucoccidiorida</taxon>
        <taxon>Eimeriorina</taxon>
        <taxon>Cryptosporidiidae</taxon>
        <taxon>Cryptosporidium</taxon>
    </lineage>
</organism>
<name>F0X675_CRYPV</name>
<dbReference type="EMBL" id="FX115993">
    <property type="protein sequence ID" value="BAJ78096.1"/>
    <property type="molecule type" value="mRNA"/>
</dbReference>
<sequence>MFLILLSLLYFGTNIGVAKSASKIIVKYSMEEVVKNITRVKNIAGIASVECIICLILRGSLL</sequence>
<dbReference type="AlphaFoldDB" id="F0X675"/>
<feature type="chain" id="PRO_5003263749" evidence="1">
    <location>
        <begin position="21"/>
        <end position="62"/>
    </location>
</feature>
<accession>F0X675</accession>
<evidence type="ECO:0000313" key="2">
    <source>
        <dbReference type="EMBL" id="BAJ78096.1"/>
    </source>
</evidence>
<proteinExistence type="evidence at transcript level"/>